<dbReference type="OrthoDB" id="1451596at2"/>
<dbReference type="PANTHER" id="PTHR30572:SF18">
    <property type="entry name" value="ABC-TYPE MACROLIDE FAMILY EXPORT SYSTEM PERMEASE COMPONENT 2"/>
    <property type="match status" value="1"/>
</dbReference>
<proteinExistence type="predicted"/>
<feature type="transmembrane region" description="Helical" evidence="6">
    <location>
        <begin position="764"/>
        <end position="784"/>
    </location>
</feature>
<feature type="transmembrane region" description="Helical" evidence="6">
    <location>
        <begin position="375"/>
        <end position="400"/>
    </location>
</feature>
<feature type="domain" description="ABC3 transporter permease C-terminal" evidence="7">
    <location>
        <begin position="684"/>
        <end position="784"/>
    </location>
</feature>
<feature type="transmembrane region" description="Helical" evidence="6">
    <location>
        <begin position="722"/>
        <end position="744"/>
    </location>
</feature>
<keyword evidence="3 6" id="KW-0812">Transmembrane</keyword>
<dbReference type="PANTHER" id="PTHR30572">
    <property type="entry name" value="MEMBRANE COMPONENT OF TRANSPORTER-RELATED"/>
    <property type="match status" value="1"/>
</dbReference>
<comment type="subcellular location">
    <subcellularLocation>
        <location evidence="1">Cell membrane</location>
        <topology evidence="1">Multi-pass membrane protein</topology>
    </subcellularLocation>
</comment>
<dbReference type="RefSeq" id="WP_123121818.1">
    <property type="nucleotide sequence ID" value="NZ_RJJR01000014.1"/>
</dbReference>
<feature type="transmembrane region" description="Helical" evidence="6">
    <location>
        <begin position="329"/>
        <end position="355"/>
    </location>
</feature>
<reference evidence="9 10" key="1">
    <citation type="submission" date="2018-11" db="EMBL/GenBank/DDBJ databases">
        <title>Draft genome sequence of Ferruginibacter sp. BO-59.</title>
        <authorList>
            <person name="Im W.T."/>
        </authorList>
    </citation>
    <scope>NUCLEOTIDE SEQUENCE [LARGE SCALE GENOMIC DNA]</scope>
    <source>
        <strain evidence="9 10">BO-59</strain>
    </source>
</reference>
<feature type="domain" description="MacB-like periplasmic core" evidence="8">
    <location>
        <begin position="503"/>
        <end position="644"/>
    </location>
</feature>
<feature type="transmembrane region" description="Helical" evidence="6">
    <location>
        <begin position="681"/>
        <end position="702"/>
    </location>
</feature>
<protein>
    <submittedName>
        <fullName evidence="9">ABC transporter permease</fullName>
    </submittedName>
</protein>
<evidence type="ECO:0000256" key="5">
    <source>
        <dbReference type="ARBA" id="ARBA00023136"/>
    </source>
</evidence>
<feature type="transmembrane region" description="Helical" evidence="6">
    <location>
        <begin position="21"/>
        <end position="42"/>
    </location>
</feature>
<dbReference type="InterPro" id="IPR050250">
    <property type="entry name" value="Macrolide_Exporter_MacB"/>
</dbReference>
<feature type="transmembrane region" description="Helical" evidence="6">
    <location>
        <begin position="421"/>
        <end position="442"/>
    </location>
</feature>
<evidence type="ECO:0000256" key="3">
    <source>
        <dbReference type="ARBA" id="ARBA00022692"/>
    </source>
</evidence>
<gene>
    <name evidence="9" type="ORF">EFY79_16415</name>
</gene>
<feature type="domain" description="ABC3 transporter permease C-terminal" evidence="7">
    <location>
        <begin position="288"/>
        <end position="403"/>
    </location>
</feature>
<keyword evidence="4 6" id="KW-1133">Transmembrane helix</keyword>
<keyword evidence="2" id="KW-1003">Cell membrane</keyword>
<keyword evidence="10" id="KW-1185">Reference proteome</keyword>
<accession>A0A3M9NAD9</accession>
<evidence type="ECO:0000256" key="4">
    <source>
        <dbReference type="ARBA" id="ARBA00022989"/>
    </source>
</evidence>
<dbReference type="EMBL" id="RJJR01000014">
    <property type="protein sequence ID" value="RNI34277.1"/>
    <property type="molecule type" value="Genomic_DNA"/>
</dbReference>
<dbReference type="InterPro" id="IPR003838">
    <property type="entry name" value="ABC3_permease_C"/>
</dbReference>
<dbReference type="AlphaFoldDB" id="A0A3M9NAD9"/>
<dbReference type="GO" id="GO:0005886">
    <property type="term" value="C:plasma membrane"/>
    <property type="evidence" value="ECO:0007669"/>
    <property type="project" value="UniProtKB-SubCell"/>
</dbReference>
<dbReference type="Pfam" id="PF12704">
    <property type="entry name" value="MacB_PCD"/>
    <property type="match status" value="2"/>
</dbReference>
<feature type="domain" description="MacB-like periplasmic core" evidence="8">
    <location>
        <begin position="20"/>
        <end position="243"/>
    </location>
</feature>
<dbReference type="InterPro" id="IPR025857">
    <property type="entry name" value="MacB_PCD"/>
</dbReference>
<evidence type="ECO:0000256" key="6">
    <source>
        <dbReference type="SAM" id="Phobius"/>
    </source>
</evidence>
<feature type="transmembrane region" description="Helical" evidence="6">
    <location>
        <begin position="282"/>
        <end position="308"/>
    </location>
</feature>
<evidence type="ECO:0000259" key="8">
    <source>
        <dbReference type="Pfam" id="PF12704"/>
    </source>
</evidence>
<dbReference type="GO" id="GO:0022857">
    <property type="term" value="F:transmembrane transporter activity"/>
    <property type="evidence" value="ECO:0007669"/>
    <property type="project" value="TreeGrafter"/>
</dbReference>
<dbReference type="Proteomes" id="UP000267223">
    <property type="component" value="Unassembled WGS sequence"/>
</dbReference>
<evidence type="ECO:0000313" key="9">
    <source>
        <dbReference type="EMBL" id="RNI34277.1"/>
    </source>
</evidence>
<sequence length="801" mass="89342">MFKNYFKIAVRHLIAHKLFSLINILCLAIGITFSIITGIYILNQEAVNSNLKNLENQYIIKSKWKTRDMGLDITTLGPLAKTLKTEYPNLVADYYRYNPVTNVVSAADKHFKENIAIGDTTFVSMYGLPVLYGNPEQAFQNNNSAVITETMAQKLFGQKDVVGKRISVQTTVNNIKQDYTVSAVLKDIPYNSVFNLVGDEYNVFVPSVGNRYYQGGDGADNWNQLFEAGMVELQKGILPKDLEKPFKQILAKYTPETIQQNLQVELVPVKTYYSGSSPVQKMIAALSVVAIFILLMAIINFVNINIGISSYRLKEIGLRKVFGGARRQLIIQFITEALLLTFVSGILSIAFYELLRPTFENILDTTFFPFWNFTFYQFLLLSLLILSVGFISGIYPAFILSASNVLHAVKGKIDSAKGGLVLRKILLVVQFTIAIVVFISALNVSKQISYVFNKDLGYNKEQLMIINALPKQWDSAGVKRMENMKSALQQLSVVKDASLSFEVPDRKPPNAIDLLPVGSSNNQPVFISNAVADKDYAATFGFHLISGTFFNQQQATISGQVVLNESAAKALGFTNQSAVGKQVKWLSANVMLTVSGVVKDFNYSSLQQKIEPVAFTNVEDALAYRFLTVKLNTSNMADAINQVKEKWKSILPASPFEYSFMDDNFQSLYKSELQLKSATDIATILNFLIVFMGIFGVVAFTLAKRSKEIAVRKVLGAGVKNIVFLFIKEYALLILIANIIAWPIAYSMVNHWLQSYAYRAEQTITPYLFAGAFVFIVAFIFIGLQSLKTASANPVESLRSE</sequence>
<comment type="caution">
    <text evidence="9">The sequence shown here is derived from an EMBL/GenBank/DDBJ whole genome shotgun (WGS) entry which is preliminary data.</text>
</comment>
<dbReference type="Pfam" id="PF02687">
    <property type="entry name" value="FtsX"/>
    <property type="match status" value="2"/>
</dbReference>
<organism evidence="9 10">
    <name type="scientific">Hanamia caeni</name>
    <dbReference type="NCBI Taxonomy" id="2294116"/>
    <lineage>
        <taxon>Bacteria</taxon>
        <taxon>Pseudomonadati</taxon>
        <taxon>Bacteroidota</taxon>
        <taxon>Chitinophagia</taxon>
        <taxon>Chitinophagales</taxon>
        <taxon>Chitinophagaceae</taxon>
        <taxon>Hanamia</taxon>
    </lineage>
</organism>
<evidence type="ECO:0000313" key="10">
    <source>
        <dbReference type="Proteomes" id="UP000267223"/>
    </source>
</evidence>
<evidence type="ECO:0000256" key="1">
    <source>
        <dbReference type="ARBA" id="ARBA00004651"/>
    </source>
</evidence>
<evidence type="ECO:0000259" key="7">
    <source>
        <dbReference type="Pfam" id="PF02687"/>
    </source>
</evidence>
<evidence type="ECO:0000256" key="2">
    <source>
        <dbReference type="ARBA" id="ARBA00022475"/>
    </source>
</evidence>
<name>A0A3M9NAD9_9BACT</name>
<keyword evidence="5 6" id="KW-0472">Membrane</keyword>